<dbReference type="Proteomes" id="UP000515908">
    <property type="component" value="Chromosome 14"/>
</dbReference>
<keyword evidence="2" id="KW-1185">Reference proteome</keyword>
<dbReference type="AlphaFoldDB" id="A0A7G2CJ68"/>
<dbReference type="EMBL" id="LR877158">
    <property type="protein sequence ID" value="CAD2219425.1"/>
    <property type="molecule type" value="Genomic_DNA"/>
</dbReference>
<gene>
    <name evidence="1" type="ORF">ADEAN_000693000</name>
</gene>
<dbReference type="VEuPathDB" id="TriTrypDB:ADEAN_000693000"/>
<sequence length="179" mass="19618">MHYGPVYDLAVSASIQVVTGGHDGTCCVGDLAPLVRLADETAEVRWREKKRKLEHGDAALPWFTRFEHHTLPVVCVRCFSDGNSFLSLSVDGGIVVQQTTGDRPILLRTSCGFPSKCLTFSVDESYCIVGGTQCAAVDLNRNQRSDASFTPSDSEVRLLPFHLDDGDQLTHTLPANTFF</sequence>
<dbReference type="SUPFAM" id="SSF50978">
    <property type="entry name" value="WD40 repeat-like"/>
    <property type="match status" value="1"/>
</dbReference>
<dbReference type="Gene3D" id="2.130.10.10">
    <property type="entry name" value="YVTN repeat-like/Quinoprotein amine dehydrogenase"/>
    <property type="match status" value="1"/>
</dbReference>
<protein>
    <recommendedName>
        <fullName evidence="3">WD domain, G-beta repeat</fullName>
    </recommendedName>
</protein>
<dbReference type="InterPro" id="IPR015943">
    <property type="entry name" value="WD40/YVTN_repeat-like_dom_sf"/>
</dbReference>
<accession>A0A7G2CJ68</accession>
<dbReference type="InterPro" id="IPR036322">
    <property type="entry name" value="WD40_repeat_dom_sf"/>
</dbReference>
<evidence type="ECO:0000313" key="1">
    <source>
        <dbReference type="EMBL" id="CAD2219425.1"/>
    </source>
</evidence>
<evidence type="ECO:0008006" key="3">
    <source>
        <dbReference type="Google" id="ProtNLM"/>
    </source>
</evidence>
<evidence type="ECO:0000313" key="2">
    <source>
        <dbReference type="Proteomes" id="UP000515908"/>
    </source>
</evidence>
<name>A0A7G2CJ68_9TRYP</name>
<organism evidence="1 2">
    <name type="scientific">Angomonas deanei</name>
    <dbReference type="NCBI Taxonomy" id="59799"/>
    <lineage>
        <taxon>Eukaryota</taxon>
        <taxon>Discoba</taxon>
        <taxon>Euglenozoa</taxon>
        <taxon>Kinetoplastea</taxon>
        <taxon>Metakinetoplastina</taxon>
        <taxon>Trypanosomatida</taxon>
        <taxon>Trypanosomatidae</taxon>
        <taxon>Strigomonadinae</taxon>
        <taxon>Angomonas</taxon>
    </lineage>
</organism>
<reference evidence="1 2" key="1">
    <citation type="submission" date="2020-08" db="EMBL/GenBank/DDBJ databases">
        <authorList>
            <person name="Newling K."/>
            <person name="Davey J."/>
            <person name="Forrester S."/>
        </authorList>
    </citation>
    <scope>NUCLEOTIDE SEQUENCE [LARGE SCALE GENOMIC DNA]</scope>
    <source>
        <strain evidence="2">Crithidia deanei Carvalho (ATCC PRA-265)</strain>
    </source>
</reference>
<proteinExistence type="predicted"/>